<reference evidence="2" key="1">
    <citation type="submission" date="2020-04" db="EMBL/GenBank/DDBJ databases">
        <title>Draft genome resource of the tomato pathogen Pseudocercospora fuligena.</title>
        <authorList>
            <person name="Zaccaron A."/>
        </authorList>
    </citation>
    <scope>NUCLEOTIDE SEQUENCE</scope>
    <source>
        <strain evidence="2">PF001</strain>
    </source>
</reference>
<dbReference type="Proteomes" id="UP000660729">
    <property type="component" value="Unassembled WGS sequence"/>
</dbReference>
<name>A0A8H6RS49_9PEZI</name>
<evidence type="ECO:0000313" key="3">
    <source>
        <dbReference type="Proteomes" id="UP000660729"/>
    </source>
</evidence>
<dbReference type="EMBL" id="JABCIY010000031">
    <property type="protein sequence ID" value="KAF7196151.1"/>
    <property type="molecule type" value="Genomic_DNA"/>
</dbReference>
<organism evidence="2 3">
    <name type="scientific">Pseudocercospora fuligena</name>
    <dbReference type="NCBI Taxonomy" id="685502"/>
    <lineage>
        <taxon>Eukaryota</taxon>
        <taxon>Fungi</taxon>
        <taxon>Dikarya</taxon>
        <taxon>Ascomycota</taxon>
        <taxon>Pezizomycotina</taxon>
        <taxon>Dothideomycetes</taxon>
        <taxon>Dothideomycetidae</taxon>
        <taxon>Mycosphaerellales</taxon>
        <taxon>Mycosphaerellaceae</taxon>
        <taxon>Pseudocercospora</taxon>
    </lineage>
</organism>
<evidence type="ECO:0000313" key="2">
    <source>
        <dbReference type="EMBL" id="KAF7196151.1"/>
    </source>
</evidence>
<feature type="compositionally biased region" description="Basic and acidic residues" evidence="1">
    <location>
        <begin position="281"/>
        <end position="293"/>
    </location>
</feature>
<proteinExistence type="predicted"/>
<gene>
    <name evidence="2" type="ORF">HII31_02552</name>
</gene>
<keyword evidence="3" id="KW-1185">Reference proteome</keyword>
<comment type="caution">
    <text evidence="2">The sequence shown here is derived from an EMBL/GenBank/DDBJ whole genome shotgun (WGS) entry which is preliminary data.</text>
</comment>
<accession>A0A8H6RS49</accession>
<dbReference type="AlphaFoldDB" id="A0A8H6RS49"/>
<evidence type="ECO:0000256" key="1">
    <source>
        <dbReference type="SAM" id="MobiDB-lite"/>
    </source>
</evidence>
<evidence type="ECO:0008006" key="4">
    <source>
        <dbReference type="Google" id="ProtNLM"/>
    </source>
</evidence>
<feature type="region of interest" description="Disordered" evidence="1">
    <location>
        <begin position="274"/>
        <end position="301"/>
    </location>
</feature>
<sequence length="301" mass="34949">MWLVHRTMILTSFSCDFAYIRTTSKISHDSHPSEKLRWRIVTMDETLADNADPLVVRDKHVFIRGPVINFRVGSGDSQQDFAVHEKLFMDRFTNISDVPGFFHPERGTATDPIKLKGEDPEIFELYVQHLYTGDIPCRQAKYQFDMSYDYQNLMLVKFFALVNELCDETAIHPAFQAFLWSFRRLQKAGKPDAPSAEIMQYVYKISKKGSPLRELFVDMYIWEGKYDDSMSRWLPEAVTEIATAATMKWKHQSRADESEHTICCDYFGSNGKCRSRKKNRGERDGVVKKIEREETPEEGLA</sequence>
<protein>
    <recommendedName>
        <fullName evidence="4">BTB domain-containing protein</fullName>
    </recommendedName>
</protein>
<dbReference type="OrthoDB" id="1022638at2759"/>